<protein>
    <recommendedName>
        <fullName evidence="4">CCHC-type domain-containing protein</fullName>
    </recommendedName>
</protein>
<dbReference type="AlphaFoldDB" id="A0AA38M5S8"/>
<keyword evidence="3" id="KW-1185">Reference proteome</keyword>
<evidence type="ECO:0008006" key="4">
    <source>
        <dbReference type="Google" id="ProtNLM"/>
    </source>
</evidence>
<dbReference type="EMBL" id="JALNTZ010000008">
    <property type="protein sequence ID" value="KAJ3643507.1"/>
    <property type="molecule type" value="Genomic_DNA"/>
</dbReference>
<reference evidence="2" key="1">
    <citation type="journal article" date="2023" name="G3 (Bethesda)">
        <title>Whole genome assemblies of Zophobas morio and Tenebrio molitor.</title>
        <authorList>
            <person name="Kaur S."/>
            <person name="Stinson S.A."/>
            <person name="diCenzo G.C."/>
        </authorList>
    </citation>
    <scope>NUCLEOTIDE SEQUENCE</scope>
    <source>
        <strain evidence="2">QUZm001</strain>
    </source>
</reference>
<feature type="region of interest" description="Disordered" evidence="1">
    <location>
        <begin position="73"/>
        <end position="103"/>
    </location>
</feature>
<evidence type="ECO:0000313" key="2">
    <source>
        <dbReference type="EMBL" id="KAJ3643507.1"/>
    </source>
</evidence>
<sequence>MSFLRAGIQSDQYAHVMSFRRQIHVQPDDKINVPEIMVLKYENTNYRIFLAFNDIYFKCKMTGHFASDCPASHIDDDDSSSDISPLDLTRGTPGDDDPKNLIDNTDPYPLSFDKVVEFMDKPVDDGDILKLTRSYTKDVNGVLTLLYDAYPIIEKKH</sequence>
<organism evidence="2 3">
    <name type="scientific">Zophobas morio</name>
    <dbReference type="NCBI Taxonomy" id="2755281"/>
    <lineage>
        <taxon>Eukaryota</taxon>
        <taxon>Metazoa</taxon>
        <taxon>Ecdysozoa</taxon>
        <taxon>Arthropoda</taxon>
        <taxon>Hexapoda</taxon>
        <taxon>Insecta</taxon>
        <taxon>Pterygota</taxon>
        <taxon>Neoptera</taxon>
        <taxon>Endopterygota</taxon>
        <taxon>Coleoptera</taxon>
        <taxon>Polyphaga</taxon>
        <taxon>Cucujiformia</taxon>
        <taxon>Tenebrionidae</taxon>
        <taxon>Zophobas</taxon>
    </lineage>
</organism>
<comment type="caution">
    <text evidence="2">The sequence shown here is derived from an EMBL/GenBank/DDBJ whole genome shotgun (WGS) entry which is preliminary data.</text>
</comment>
<accession>A0AA38M5S8</accession>
<name>A0AA38M5S8_9CUCU</name>
<evidence type="ECO:0000256" key="1">
    <source>
        <dbReference type="SAM" id="MobiDB-lite"/>
    </source>
</evidence>
<gene>
    <name evidence="2" type="ORF">Zmor_026214</name>
</gene>
<evidence type="ECO:0000313" key="3">
    <source>
        <dbReference type="Proteomes" id="UP001168821"/>
    </source>
</evidence>
<dbReference type="Proteomes" id="UP001168821">
    <property type="component" value="Unassembled WGS sequence"/>
</dbReference>
<proteinExistence type="predicted"/>